<keyword evidence="9" id="KW-0812">Transmembrane</keyword>
<keyword evidence="3 8" id="KW-0853">WD repeat</keyword>
<dbReference type="Pfam" id="PF00400">
    <property type="entry name" value="WD40"/>
    <property type="match status" value="2"/>
</dbReference>
<evidence type="ECO:0000256" key="8">
    <source>
        <dbReference type="PROSITE-ProRule" id="PRU00221"/>
    </source>
</evidence>
<name>A0AAV8X9H3_9CUCU</name>
<dbReference type="SUPFAM" id="SSF50978">
    <property type="entry name" value="WD40 repeat-like"/>
    <property type="match status" value="3"/>
</dbReference>
<dbReference type="SMART" id="SM00320">
    <property type="entry name" value="WD40"/>
    <property type="match status" value="5"/>
</dbReference>
<accession>A0AAV8X9H3</accession>
<protein>
    <recommendedName>
        <fullName evidence="7">tRNA (34-2'-O)-methyltransferase regulator WDR6</fullName>
    </recommendedName>
</protein>
<keyword evidence="4" id="KW-0819">tRNA processing</keyword>
<evidence type="ECO:0000313" key="10">
    <source>
        <dbReference type="EMBL" id="KAJ8935051.1"/>
    </source>
</evidence>
<sequence length="623" mass="70952">MFSFHSHFLKVDIIAVKNYKDFFLIGVGGFLYIFNKKTSKFLNKVNVLEDQKIYGIIINKIGNKILLYGGKFIKLFNINATLTYFDEISRTTASDWILDAKWINTDKEIATISMHNRLQIWNANLAIVTELECEEKCILYSAHICYEAINELIILSGTVFNEVLIWRPTKWKDKICTVLKKLQKHNGVIFSVHYNESSGYICSSSDDRSAILWKVNSKSLCLELKQKQIEINPVCQVFGHLSRVFRCQVLNNCFITGGEDSVLNIWSFGGQIIRKIETHQGGPIWGLDCNEESNTIITAGSDCGVTIFPIYSEFVDQKISLPSGGVPKAVGILASSSLVVMCENGVLYRVKQNQTCFVEALKDLQRYSLLVMSDCKKLVALAGFQGQIYIFKEEDVKLKLISSFQTRCKSRIFSLHWLNCRTLIICQDEGKMTINPIATFILPHSKERWSTTAAFLKNDKLVVGDRKGNIHLFQFGKVDAIQTIKKAHSHLGVANIEFDRETIKSLGRNGIIKTFILRNDILYLLSSEKLPFTWLAGFIDSLLLAFSGNNFVVWSYKSKRLIFEQLCGGGHRSWDFFKNDNVCTFCYIKEKMVNITSFNLSNLLPVDIIEGYHVKRNKCHGNH</sequence>
<gene>
    <name evidence="10" type="ORF">NQ318_002680</name>
</gene>
<keyword evidence="5" id="KW-0677">Repeat</keyword>
<reference evidence="10" key="1">
    <citation type="journal article" date="2023" name="Insect Mol. Biol.">
        <title>Genome sequencing provides insights into the evolution of gene families encoding plant cell wall-degrading enzymes in longhorned beetles.</title>
        <authorList>
            <person name="Shin N.R."/>
            <person name="Okamura Y."/>
            <person name="Kirsch R."/>
            <person name="Pauchet Y."/>
        </authorList>
    </citation>
    <scope>NUCLEOTIDE SEQUENCE</scope>
    <source>
        <strain evidence="10">AMC_N1</strain>
    </source>
</reference>
<comment type="subcellular location">
    <subcellularLocation>
        <location evidence="1">Cytoplasm</location>
    </subcellularLocation>
</comment>
<dbReference type="Proteomes" id="UP001162162">
    <property type="component" value="Unassembled WGS sequence"/>
</dbReference>
<dbReference type="PANTHER" id="PTHR14344:SF3">
    <property type="entry name" value="WD REPEAT-CONTAINING PROTEIN 6"/>
    <property type="match status" value="1"/>
</dbReference>
<evidence type="ECO:0000256" key="3">
    <source>
        <dbReference type="ARBA" id="ARBA00022574"/>
    </source>
</evidence>
<evidence type="ECO:0000256" key="9">
    <source>
        <dbReference type="SAM" id="Phobius"/>
    </source>
</evidence>
<dbReference type="InterPro" id="IPR051973">
    <property type="entry name" value="tRNA_Anticodon_Mtase-Reg"/>
</dbReference>
<dbReference type="PANTHER" id="PTHR14344">
    <property type="entry name" value="WD REPEAT PROTEIN"/>
    <property type="match status" value="1"/>
</dbReference>
<keyword evidence="2" id="KW-0963">Cytoplasm</keyword>
<evidence type="ECO:0000256" key="5">
    <source>
        <dbReference type="ARBA" id="ARBA00022737"/>
    </source>
</evidence>
<dbReference type="InterPro" id="IPR015943">
    <property type="entry name" value="WD40/YVTN_repeat-like_dom_sf"/>
</dbReference>
<dbReference type="GO" id="GO:0005737">
    <property type="term" value="C:cytoplasm"/>
    <property type="evidence" value="ECO:0007669"/>
    <property type="project" value="UniProtKB-SubCell"/>
</dbReference>
<comment type="similarity">
    <text evidence="6">Belongs to the WD repeat WDR6 family.</text>
</comment>
<dbReference type="GO" id="GO:0030488">
    <property type="term" value="P:tRNA methylation"/>
    <property type="evidence" value="ECO:0007669"/>
    <property type="project" value="TreeGrafter"/>
</dbReference>
<evidence type="ECO:0000256" key="2">
    <source>
        <dbReference type="ARBA" id="ARBA00022490"/>
    </source>
</evidence>
<dbReference type="Gene3D" id="2.130.10.10">
    <property type="entry name" value="YVTN repeat-like/Quinoprotein amine dehydrogenase"/>
    <property type="match status" value="3"/>
</dbReference>
<evidence type="ECO:0000256" key="7">
    <source>
        <dbReference type="ARBA" id="ARBA00040154"/>
    </source>
</evidence>
<evidence type="ECO:0000256" key="1">
    <source>
        <dbReference type="ARBA" id="ARBA00004496"/>
    </source>
</evidence>
<feature type="repeat" description="WD" evidence="8">
    <location>
        <begin position="182"/>
        <end position="223"/>
    </location>
</feature>
<evidence type="ECO:0000256" key="6">
    <source>
        <dbReference type="ARBA" id="ARBA00038255"/>
    </source>
</evidence>
<feature type="transmembrane region" description="Helical" evidence="9">
    <location>
        <begin position="532"/>
        <end position="553"/>
    </location>
</feature>
<dbReference type="InterPro" id="IPR001680">
    <property type="entry name" value="WD40_rpt"/>
</dbReference>
<keyword evidence="11" id="KW-1185">Reference proteome</keyword>
<dbReference type="EMBL" id="JAPWTK010000942">
    <property type="protein sequence ID" value="KAJ8935051.1"/>
    <property type="molecule type" value="Genomic_DNA"/>
</dbReference>
<proteinExistence type="inferred from homology"/>
<evidence type="ECO:0000256" key="4">
    <source>
        <dbReference type="ARBA" id="ARBA00022694"/>
    </source>
</evidence>
<organism evidence="10 11">
    <name type="scientific">Aromia moschata</name>
    <dbReference type="NCBI Taxonomy" id="1265417"/>
    <lineage>
        <taxon>Eukaryota</taxon>
        <taxon>Metazoa</taxon>
        <taxon>Ecdysozoa</taxon>
        <taxon>Arthropoda</taxon>
        <taxon>Hexapoda</taxon>
        <taxon>Insecta</taxon>
        <taxon>Pterygota</taxon>
        <taxon>Neoptera</taxon>
        <taxon>Endopterygota</taxon>
        <taxon>Coleoptera</taxon>
        <taxon>Polyphaga</taxon>
        <taxon>Cucujiformia</taxon>
        <taxon>Chrysomeloidea</taxon>
        <taxon>Cerambycidae</taxon>
        <taxon>Cerambycinae</taxon>
        <taxon>Callichromatini</taxon>
        <taxon>Aromia</taxon>
    </lineage>
</organism>
<comment type="caution">
    <text evidence="10">The sequence shown here is derived from an EMBL/GenBank/DDBJ whole genome shotgun (WGS) entry which is preliminary data.</text>
</comment>
<evidence type="ECO:0000313" key="11">
    <source>
        <dbReference type="Proteomes" id="UP001162162"/>
    </source>
</evidence>
<keyword evidence="9" id="KW-1133">Transmembrane helix</keyword>
<dbReference type="PROSITE" id="PS50082">
    <property type="entry name" value="WD_REPEATS_2"/>
    <property type="match status" value="1"/>
</dbReference>
<dbReference type="AlphaFoldDB" id="A0AAV8X9H3"/>
<keyword evidence="9" id="KW-0472">Membrane</keyword>
<dbReference type="InterPro" id="IPR036322">
    <property type="entry name" value="WD40_repeat_dom_sf"/>
</dbReference>
<dbReference type="PROSITE" id="PS50294">
    <property type="entry name" value="WD_REPEATS_REGION"/>
    <property type="match status" value="1"/>
</dbReference>